<dbReference type="PANTHER" id="PTHR36529:SF1">
    <property type="entry name" value="GLYCOSYLTRANSFERASE"/>
    <property type="match status" value="1"/>
</dbReference>
<proteinExistence type="predicted"/>
<accession>A0ABT3NR95</accession>
<protein>
    <submittedName>
        <fullName evidence="1">Glycosyltransferase</fullName>
    </submittedName>
</protein>
<evidence type="ECO:0000313" key="1">
    <source>
        <dbReference type="EMBL" id="MCW8084688.1"/>
    </source>
</evidence>
<dbReference type="InterPro" id="IPR018641">
    <property type="entry name" value="Trfase_1_rSAM/seldom-assoc"/>
</dbReference>
<dbReference type="Proteomes" id="UP001526430">
    <property type="component" value="Unassembled WGS sequence"/>
</dbReference>
<dbReference type="RefSeq" id="WP_301588365.1">
    <property type="nucleotide sequence ID" value="NZ_JAPFQI010000001.1"/>
</dbReference>
<gene>
    <name evidence="1" type="ORF">OF850_03530</name>
</gene>
<reference evidence="1 2" key="1">
    <citation type="submission" date="2022-10" db="EMBL/GenBank/DDBJ databases">
        <title>Roseococcus glaciei nov., sp. nov., isolated from glacier.</title>
        <authorList>
            <person name="Liu Q."/>
            <person name="Xin Y.-H."/>
        </authorList>
    </citation>
    <scope>NUCLEOTIDE SEQUENCE [LARGE SCALE GENOMIC DNA]</scope>
    <source>
        <strain evidence="1 2">MDT2-1-1</strain>
    </source>
</reference>
<sequence>MCKDPARGKTRLAATMGAERAAIFAGAFLQDSAALAAEIAERLSVGAIAFAEGEVALPGFSVMPQAAGDLGRRMEAAFETLGYPSLLLGTDAPTLPPSLAELAMAGLRGGADAALVPALDGGYCLLALSRPLPALLRDMPWSTPGLMEATRRAAAGLRLVELPAWHDVDSEEDLALLRLSVEGQSPSGCAALPPWRATECRRILHDSRL</sequence>
<organism evidence="1 2">
    <name type="scientific">Sabulicella glaciei</name>
    <dbReference type="NCBI Taxonomy" id="2984948"/>
    <lineage>
        <taxon>Bacteria</taxon>
        <taxon>Pseudomonadati</taxon>
        <taxon>Pseudomonadota</taxon>
        <taxon>Alphaproteobacteria</taxon>
        <taxon>Acetobacterales</taxon>
        <taxon>Acetobacteraceae</taxon>
        <taxon>Sabulicella</taxon>
    </lineage>
</organism>
<dbReference type="SUPFAM" id="SSF53448">
    <property type="entry name" value="Nucleotide-diphospho-sugar transferases"/>
    <property type="match status" value="1"/>
</dbReference>
<evidence type="ECO:0000313" key="2">
    <source>
        <dbReference type="Proteomes" id="UP001526430"/>
    </source>
</evidence>
<dbReference type="PANTHER" id="PTHR36529">
    <property type="entry name" value="SLL1095 PROTEIN"/>
    <property type="match status" value="1"/>
</dbReference>
<name>A0ABT3NR95_9PROT</name>
<comment type="caution">
    <text evidence="1">The sequence shown here is derived from an EMBL/GenBank/DDBJ whole genome shotgun (WGS) entry which is preliminary data.</text>
</comment>
<dbReference type="InterPro" id="IPR029044">
    <property type="entry name" value="Nucleotide-diphossugar_trans"/>
</dbReference>
<dbReference type="EMBL" id="JAPFQI010000001">
    <property type="protein sequence ID" value="MCW8084688.1"/>
    <property type="molecule type" value="Genomic_DNA"/>
</dbReference>
<keyword evidence="2" id="KW-1185">Reference proteome</keyword>
<dbReference type="Pfam" id="PF09837">
    <property type="entry name" value="DUF2064"/>
    <property type="match status" value="1"/>
</dbReference>
<dbReference type="Gene3D" id="3.90.550.10">
    <property type="entry name" value="Spore Coat Polysaccharide Biosynthesis Protein SpsA, Chain A"/>
    <property type="match status" value="1"/>
</dbReference>